<dbReference type="EMBL" id="KN818295">
    <property type="protein sequence ID" value="KIL60627.1"/>
    <property type="molecule type" value="Genomic_DNA"/>
</dbReference>
<proteinExistence type="predicted"/>
<evidence type="ECO:0000313" key="1">
    <source>
        <dbReference type="EMBL" id="KIL60627.1"/>
    </source>
</evidence>
<dbReference type="HOGENOM" id="CLU_2739514_0_0_1"/>
<protein>
    <submittedName>
        <fullName evidence="2">Uncharacterized protein</fullName>
    </submittedName>
</protein>
<sequence length="71" mass="8599">MEPRSVHEIENHLFDVLRIDFWGLSAKPQSAYRTNNAKNGDWRMRTRRAMFQYERKSDTTTIPFSPLLRQW</sequence>
<organism evidence="2 3">
    <name type="scientific">Amanita muscaria (strain Koide BX008)</name>
    <dbReference type="NCBI Taxonomy" id="946122"/>
    <lineage>
        <taxon>Eukaryota</taxon>
        <taxon>Fungi</taxon>
        <taxon>Dikarya</taxon>
        <taxon>Basidiomycota</taxon>
        <taxon>Agaricomycotina</taxon>
        <taxon>Agaricomycetes</taxon>
        <taxon>Agaricomycetidae</taxon>
        <taxon>Agaricales</taxon>
        <taxon>Pluteineae</taxon>
        <taxon>Amanitaceae</taxon>
        <taxon>Amanita</taxon>
    </lineage>
</organism>
<evidence type="ECO:0000313" key="3">
    <source>
        <dbReference type="Proteomes" id="UP000054549"/>
    </source>
</evidence>
<dbReference type="EMBL" id="KN818270">
    <property type="protein sequence ID" value="KIL62515.1"/>
    <property type="molecule type" value="Genomic_DNA"/>
</dbReference>
<gene>
    <name evidence="2" type="ORF">M378DRAFT_165720</name>
    <name evidence="1" type="ORF">M378DRAFT_167857</name>
</gene>
<accession>A0A0C2SHC4</accession>
<evidence type="ECO:0000313" key="2">
    <source>
        <dbReference type="EMBL" id="KIL62515.1"/>
    </source>
</evidence>
<name>A0A0C2SHC4_AMAMK</name>
<dbReference type="AlphaFoldDB" id="A0A0C2SHC4"/>
<dbReference type="Proteomes" id="UP000054549">
    <property type="component" value="Unassembled WGS sequence"/>
</dbReference>
<reference evidence="2 3" key="1">
    <citation type="submission" date="2014-04" db="EMBL/GenBank/DDBJ databases">
        <title>Evolutionary Origins and Diversification of the Mycorrhizal Mutualists.</title>
        <authorList>
            <consortium name="DOE Joint Genome Institute"/>
            <consortium name="Mycorrhizal Genomics Consortium"/>
            <person name="Kohler A."/>
            <person name="Kuo A."/>
            <person name="Nagy L.G."/>
            <person name="Floudas D."/>
            <person name="Copeland A."/>
            <person name="Barry K.W."/>
            <person name="Cichocki N."/>
            <person name="Veneault-Fourrey C."/>
            <person name="LaButti K."/>
            <person name="Lindquist E.A."/>
            <person name="Lipzen A."/>
            <person name="Lundell T."/>
            <person name="Morin E."/>
            <person name="Murat C."/>
            <person name="Riley R."/>
            <person name="Ohm R."/>
            <person name="Sun H."/>
            <person name="Tunlid A."/>
            <person name="Henrissat B."/>
            <person name="Grigoriev I.V."/>
            <person name="Hibbett D.S."/>
            <person name="Martin F."/>
        </authorList>
    </citation>
    <scope>NUCLEOTIDE SEQUENCE [LARGE SCALE GENOMIC DNA]</scope>
    <source>
        <strain evidence="2 3">Koide BX008</strain>
    </source>
</reference>
<keyword evidence="3" id="KW-1185">Reference proteome</keyword>